<feature type="transmembrane region" description="Helical" evidence="7">
    <location>
        <begin position="288"/>
        <end position="313"/>
    </location>
</feature>
<sequence length="339" mass="39373">MWTVKLLKADHVPSDFREPFIINGYRSCRCTVSTCLFSALQYTNETMNFWTHFAGFLFFLWQMYQTGDRYWKYDDPFTWAFIAYLISCCIYLVTSSWAHLFSCMSEWFRHVCFFMDYGALSVYSFGCALAYNYYVFPTDYLGTWAHKLFVPLAFVNGLCCTMLACSSRLMHEGKLRKIFRMVAFMLPYVCCSVPLLYRMVFCQGMECEAESFVAHKWQFYFAFITSFLYASHFPEVLAPGKFDFIGHSHQIFHVCGCLATYSQFLAVVSDMCTRRELLLAHAPSGTFMSTLGLLGLLVVSNLLIIASFANYIWSPEQLRKIKFMQGKKTIISFDEKKSV</sequence>
<organism evidence="8 9">
    <name type="scientific">Holothuria leucospilota</name>
    <name type="common">Black long sea cucumber</name>
    <name type="synonym">Mertensiothuria leucospilota</name>
    <dbReference type="NCBI Taxonomy" id="206669"/>
    <lineage>
        <taxon>Eukaryota</taxon>
        <taxon>Metazoa</taxon>
        <taxon>Echinodermata</taxon>
        <taxon>Eleutherozoa</taxon>
        <taxon>Echinozoa</taxon>
        <taxon>Holothuroidea</taxon>
        <taxon>Aspidochirotacea</taxon>
        <taxon>Aspidochirotida</taxon>
        <taxon>Holothuriidae</taxon>
        <taxon>Holothuria</taxon>
    </lineage>
</organism>
<proteinExistence type="inferred from homology"/>
<evidence type="ECO:0000256" key="5">
    <source>
        <dbReference type="ARBA" id="ARBA00023136"/>
    </source>
</evidence>
<evidence type="ECO:0000256" key="7">
    <source>
        <dbReference type="SAM" id="Phobius"/>
    </source>
</evidence>
<evidence type="ECO:0000313" key="9">
    <source>
        <dbReference type="Proteomes" id="UP001152320"/>
    </source>
</evidence>
<dbReference type="Proteomes" id="UP001152320">
    <property type="component" value="Chromosome 1"/>
</dbReference>
<dbReference type="OrthoDB" id="529367at2759"/>
<keyword evidence="6" id="KW-0479">Metal-binding</keyword>
<feature type="binding site" evidence="6">
    <location>
        <position position="249"/>
    </location>
    <ligand>
        <name>Zn(2+)</name>
        <dbReference type="ChEBI" id="CHEBI:29105"/>
    </ligand>
</feature>
<keyword evidence="3 7" id="KW-0812">Transmembrane</keyword>
<dbReference type="Pfam" id="PF03006">
    <property type="entry name" value="HlyIII"/>
    <property type="match status" value="1"/>
</dbReference>
<reference evidence="8" key="1">
    <citation type="submission" date="2021-10" db="EMBL/GenBank/DDBJ databases">
        <title>Tropical sea cucumber genome reveals ecological adaptation and Cuvierian tubules defense mechanism.</title>
        <authorList>
            <person name="Chen T."/>
        </authorList>
    </citation>
    <scope>NUCLEOTIDE SEQUENCE</scope>
    <source>
        <strain evidence="8">Nanhai2018</strain>
        <tissue evidence="8">Muscle</tissue>
    </source>
</reference>
<keyword evidence="8" id="KW-0675">Receptor</keyword>
<feature type="binding site" evidence="6">
    <location>
        <position position="99"/>
    </location>
    <ligand>
        <name>Zn(2+)</name>
        <dbReference type="ChEBI" id="CHEBI:29105"/>
    </ligand>
</feature>
<evidence type="ECO:0000256" key="3">
    <source>
        <dbReference type="ARBA" id="ARBA00022692"/>
    </source>
</evidence>
<feature type="transmembrane region" description="Helical" evidence="7">
    <location>
        <begin position="113"/>
        <end position="136"/>
    </location>
</feature>
<dbReference type="EMBL" id="JAIZAY010000001">
    <property type="protein sequence ID" value="KAJ8048340.1"/>
    <property type="molecule type" value="Genomic_DNA"/>
</dbReference>
<feature type="transmembrane region" description="Helical" evidence="7">
    <location>
        <begin position="178"/>
        <end position="197"/>
    </location>
</feature>
<accession>A0A9Q1CNV8</accession>
<feature type="transmembrane region" description="Helical" evidence="7">
    <location>
        <begin position="148"/>
        <end position="166"/>
    </location>
</feature>
<keyword evidence="6" id="KW-0862">Zinc</keyword>
<keyword evidence="4 7" id="KW-1133">Transmembrane helix</keyword>
<protein>
    <submittedName>
        <fullName evidence="8">Membrane progestin receptor gamma-A</fullName>
    </submittedName>
</protein>
<dbReference type="AlphaFoldDB" id="A0A9Q1CNV8"/>
<comment type="similarity">
    <text evidence="2">Belongs to the ADIPOR family.</text>
</comment>
<dbReference type="GO" id="GO:0046872">
    <property type="term" value="F:metal ion binding"/>
    <property type="evidence" value="ECO:0007669"/>
    <property type="project" value="UniProtKB-KW"/>
</dbReference>
<feature type="transmembrane region" description="Helical" evidence="7">
    <location>
        <begin position="76"/>
        <end position="101"/>
    </location>
</feature>
<keyword evidence="5 7" id="KW-0472">Membrane</keyword>
<dbReference type="PANTHER" id="PTHR20855">
    <property type="entry name" value="ADIPOR/PROGESTIN RECEPTOR-RELATED"/>
    <property type="match status" value="1"/>
</dbReference>
<evidence type="ECO:0000313" key="8">
    <source>
        <dbReference type="EMBL" id="KAJ8048340.1"/>
    </source>
</evidence>
<evidence type="ECO:0000256" key="1">
    <source>
        <dbReference type="ARBA" id="ARBA00004141"/>
    </source>
</evidence>
<evidence type="ECO:0000256" key="6">
    <source>
        <dbReference type="PIRSR" id="PIRSR604254-1"/>
    </source>
</evidence>
<comment type="subcellular location">
    <subcellularLocation>
        <location evidence="1">Membrane</location>
        <topology evidence="1">Multi-pass membrane protein</topology>
    </subcellularLocation>
</comment>
<evidence type="ECO:0000256" key="2">
    <source>
        <dbReference type="ARBA" id="ARBA00007018"/>
    </source>
</evidence>
<name>A0A9Q1CNV8_HOLLE</name>
<feature type="transmembrane region" description="Helical" evidence="7">
    <location>
        <begin position="47"/>
        <end position="64"/>
    </location>
</feature>
<dbReference type="GO" id="GO:0038023">
    <property type="term" value="F:signaling receptor activity"/>
    <property type="evidence" value="ECO:0007669"/>
    <property type="project" value="TreeGrafter"/>
</dbReference>
<evidence type="ECO:0000256" key="4">
    <source>
        <dbReference type="ARBA" id="ARBA00022989"/>
    </source>
</evidence>
<feature type="binding site" evidence="6">
    <location>
        <position position="253"/>
    </location>
    <ligand>
        <name>Zn(2+)</name>
        <dbReference type="ChEBI" id="CHEBI:29105"/>
    </ligand>
</feature>
<dbReference type="InterPro" id="IPR004254">
    <property type="entry name" value="AdipoR/HlyIII-related"/>
</dbReference>
<comment type="caution">
    <text evidence="8">The sequence shown here is derived from an EMBL/GenBank/DDBJ whole genome shotgun (WGS) entry which is preliminary data.</text>
</comment>
<keyword evidence="9" id="KW-1185">Reference proteome</keyword>
<dbReference type="GO" id="GO:0016020">
    <property type="term" value="C:membrane"/>
    <property type="evidence" value="ECO:0007669"/>
    <property type="project" value="UniProtKB-SubCell"/>
</dbReference>
<gene>
    <name evidence="8" type="ORF">HOLleu_00615</name>
</gene>
<dbReference type="PANTHER" id="PTHR20855:SF141">
    <property type="entry name" value="MEMBRANE PROGESTIN RECEPTOR GAMMA-B-LIKE"/>
    <property type="match status" value="1"/>
</dbReference>